<evidence type="ECO:0000313" key="8">
    <source>
        <dbReference type="Proteomes" id="UP000004431"/>
    </source>
</evidence>
<name>A0ABP2IXP3_9ACTN</name>
<proteinExistence type="predicted"/>
<organism evidence="7 8">
    <name type="scientific">Fannyhessea vaginae PB189-T1-4</name>
    <dbReference type="NCBI Taxonomy" id="866774"/>
    <lineage>
        <taxon>Bacteria</taxon>
        <taxon>Bacillati</taxon>
        <taxon>Actinomycetota</taxon>
        <taxon>Coriobacteriia</taxon>
        <taxon>Coriobacteriales</taxon>
        <taxon>Atopobiaceae</taxon>
        <taxon>Fannyhessea</taxon>
    </lineage>
</organism>
<feature type="domain" description="Nucleoside phosphorylase" evidence="6">
    <location>
        <begin position="4"/>
        <end position="232"/>
    </location>
</feature>
<dbReference type="EMBL" id="AEDQ01000029">
    <property type="protein sequence ID" value="EFL43814.1"/>
    <property type="molecule type" value="Genomic_DNA"/>
</dbReference>
<dbReference type="Gene3D" id="3.40.50.1580">
    <property type="entry name" value="Nucleoside phosphorylase domain"/>
    <property type="match status" value="1"/>
</dbReference>
<dbReference type="EC" id="3.2.2.9" evidence="2"/>
<evidence type="ECO:0000256" key="4">
    <source>
        <dbReference type="ARBA" id="ARBA00022801"/>
    </source>
</evidence>
<evidence type="ECO:0000256" key="2">
    <source>
        <dbReference type="ARBA" id="ARBA00011974"/>
    </source>
</evidence>
<accession>A0ABP2IXP3</accession>
<dbReference type="Pfam" id="PF01048">
    <property type="entry name" value="PNP_UDP_1"/>
    <property type="match status" value="1"/>
</dbReference>
<dbReference type="PANTHER" id="PTHR46832">
    <property type="entry name" value="5'-METHYLTHIOADENOSINE/S-ADENOSYLHOMOCYSTEINE NUCLEOSIDASE"/>
    <property type="match status" value="1"/>
</dbReference>
<dbReference type="GO" id="GO:0008782">
    <property type="term" value="F:adenosylhomocysteine nucleosidase activity"/>
    <property type="evidence" value="ECO:0007669"/>
    <property type="project" value="UniProtKB-EC"/>
</dbReference>
<dbReference type="RefSeq" id="WP_006304469.1">
    <property type="nucleotide sequence ID" value="NZ_AEDQ01000029.1"/>
</dbReference>
<evidence type="ECO:0000256" key="1">
    <source>
        <dbReference type="ARBA" id="ARBA00004945"/>
    </source>
</evidence>
<gene>
    <name evidence="7" type="primary">mtnN</name>
    <name evidence="7" type="ORF">HMPREF9248_0498</name>
</gene>
<keyword evidence="8" id="KW-1185">Reference proteome</keyword>
<dbReference type="InterPro" id="IPR000845">
    <property type="entry name" value="Nucleoside_phosphorylase_d"/>
</dbReference>
<keyword evidence="4 7" id="KW-0378">Hydrolase</keyword>
<reference evidence="7 8" key="1">
    <citation type="submission" date="2010-08" db="EMBL/GenBank/DDBJ databases">
        <authorList>
            <person name="Durkin A.S."/>
            <person name="Madupu R."/>
            <person name="Torralba M."/>
            <person name="Gillis M."/>
            <person name="Methe B."/>
            <person name="Sutton G."/>
            <person name="Nelson K.E."/>
        </authorList>
    </citation>
    <scope>NUCLEOTIDE SEQUENCE [LARGE SCALE GENOMIC DNA]</scope>
    <source>
        <strain evidence="7 8">PB189-T1-4</strain>
    </source>
</reference>
<keyword evidence="5" id="KW-0486">Methionine biosynthesis</keyword>
<dbReference type="SUPFAM" id="SSF53167">
    <property type="entry name" value="Purine and uridine phosphorylases"/>
    <property type="match status" value="1"/>
</dbReference>
<dbReference type="CDD" id="cd09008">
    <property type="entry name" value="MTAN"/>
    <property type="match status" value="1"/>
</dbReference>
<sequence length="241" mass="25582">MKAPIGIIGAMQVEVELLQQHMTNVTTKTISSMTFYCGELAGAPVVVAQSGVGKVNAAMCAQVMATIFSVGACINTGIAGSLAHDLHVGDIVISTDAVYHDVDVTNLSYKPGQLPDLDTLAFAADTALRECAYGVCSRYAAEHGQRCIIGRIASGDQFVCTRARKEAIVQEFGAACCEMEGAAIGHVCYRNHVPFVGIRTMSDSADEVSKLDYPSFERTCAYANAACIEEILRVMNGDGVE</sequence>
<protein>
    <recommendedName>
        <fullName evidence="2">adenosylhomocysteine nucleosidase</fullName>
        <ecNumber evidence="2">3.2.2.9</ecNumber>
    </recommendedName>
</protein>
<dbReference type="PANTHER" id="PTHR46832:SF1">
    <property type="entry name" value="5'-METHYLTHIOADENOSINE_S-ADENOSYLHOMOCYSTEINE NUCLEOSIDASE"/>
    <property type="match status" value="1"/>
</dbReference>
<dbReference type="GO" id="GO:0008930">
    <property type="term" value="F:methylthioadenosine nucleosidase activity"/>
    <property type="evidence" value="ECO:0007669"/>
    <property type="project" value="UniProtKB-EC"/>
</dbReference>
<dbReference type="Proteomes" id="UP000004431">
    <property type="component" value="Unassembled WGS sequence"/>
</dbReference>
<evidence type="ECO:0000256" key="5">
    <source>
        <dbReference type="ARBA" id="ARBA00023167"/>
    </source>
</evidence>
<evidence type="ECO:0000313" key="7">
    <source>
        <dbReference type="EMBL" id="EFL43814.1"/>
    </source>
</evidence>
<comment type="pathway">
    <text evidence="1">Amino-acid biosynthesis; L-methionine biosynthesis via salvage pathway; S-methyl-5-thio-alpha-D-ribose 1-phosphate from S-methyl-5'-thioadenosine (hydrolase route): step 1/2.</text>
</comment>
<dbReference type="InterPro" id="IPR010049">
    <property type="entry name" value="MTA_SAH_Nsdase"/>
</dbReference>
<keyword evidence="3" id="KW-0028">Amino-acid biosynthesis</keyword>
<keyword evidence="7" id="KW-0326">Glycosidase</keyword>
<evidence type="ECO:0000256" key="3">
    <source>
        <dbReference type="ARBA" id="ARBA00022605"/>
    </source>
</evidence>
<comment type="caution">
    <text evidence="7">The sequence shown here is derived from an EMBL/GenBank/DDBJ whole genome shotgun (WGS) entry which is preliminary data.</text>
</comment>
<dbReference type="NCBIfam" id="TIGR01704">
    <property type="entry name" value="MTA_SAH-Nsdase"/>
    <property type="match status" value="1"/>
</dbReference>
<evidence type="ECO:0000259" key="6">
    <source>
        <dbReference type="Pfam" id="PF01048"/>
    </source>
</evidence>
<dbReference type="InterPro" id="IPR035994">
    <property type="entry name" value="Nucleoside_phosphorylase_sf"/>
</dbReference>
<dbReference type="NCBIfam" id="NF004079">
    <property type="entry name" value="PRK05584.1"/>
    <property type="match status" value="1"/>
</dbReference>